<evidence type="ECO:0000256" key="1">
    <source>
        <dbReference type="ARBA" id="ARBA00001625"/>
    </source>
</evidence>
<dbReference type="FunFam" id="3.30.540.10:FF:000007">
    <property type="entry name" value="3'(2'),5'-bisphosphate nucleotidase CysQ"/>
    <property type="match status" value="1"/>
</dbReference>
<accession>A0AAP6JH75</accession>
<evidence type="ECO:0000256" key="3">
    <source>
        <dbReference type="ARBA" id="ARBA00022475"/>
    </source>
</evidence>
<organism evidence="11 12">
    <name type="scientific">Natronospira elongata</name>
    <dbReference type="NCBI Taxonomy" id="3110268"/>
    <lineage>
        <taxon>Bacteria</taxon>
        <taxon>Pseudomonadati</taxon>
        <taxon>Pseudomonadota</taxon>
        <taxon>Gammaproteobacteria</taxon>
        <taxon>Natronospirales</taxon>
        <taxon>Natronospiraceae</taxon>
        <taxon>Natronospira</taxon>
    </lineage>
</organism>
<feature type="binding site" evidence="9">
    <location>
        <position position="212"/>
    </location>
    <ligand>
        <name>Mg(2+)</name>
        <dbReference type="ChEBI" id="CHEBI:18420"/>
        <label>2</label>
    </ligand>
</feature>
<proteinExistence type="inferred from homology"/>
<keyword evidence="6 9" id="KW-0378">Hydrolase</keyword>
<dbReference type="PROSITE" id="PS00630">
    <property type="entry name" value="IMP_2"/>
    <property type="match status" value="1"/>
</dbReference>
<dbReference type="GO" id="GO:0000287">
    <property type="term" value="F:magnesium ion binding"/>
    <property type="evidence" value="ECO:0007669"/>
    <property type="project" value="UniProtKB-UniRule"/>
</dbReference>
<gene>
    <name evidence="9 11" type="primary">cysQ</name>
    <name evidence="11" type="ORF">VCB98_11535</name>
</gene>
<dbReference type="EMBL" id="JAYGII010000033">
    <property type="protein sequence ID" value="MEA5446452.1"/>
    <property type="molecule type" value="Genomic_DNA"/>
</dbReference>
<dbReference type="RefSeq" id="WP_346052686.1">
    <property type="nucleotide sequence ID" value="NZ_JAYGII010000033.1"/>
</dbReference>
<feature type="binding site" evidence="10">
    <location>
        <position position="212"/>
    </location>
    <ligand>
        <name>Mg(2+)</name>
        <dbReference type="ChEBI" id="CHEBI:18420"/>
        <label>1</label>
        <note>catalytic</note>
    </ligand>
</feature>
<feature type="binding site" evidence="9">
    <location>
        <position position="89"/>
    </location>
    <ligand>
        <name>Mg(2+)</name>
        <dbReference type="ChEBI" id="CHEBI:18420"/>
        <label>2</label>
    </ligand>
</feature>
<dbReference type="InterPro" id="IPR020583">
    <property type="entry name" value="Inositol_monoP_metal-BS"/>
</dbReference>
<sequence>MNKDFLEPVAAIARRAGDAILDVYATDFEVQSKDDDSPLTRADMAAHEIIIEGLRELTPGMPILSEEAANVPWEERRQWDSYWLVDPLDGTKEFIKRNGEFTVNIALVSDGVPTVGVVHVPVAARTYLGCTGVGAFRQEQGEAPEAIQTRRPPATPLRVMASRSHGSEAVERLLQRIGDCEKVSAGSSLKFCRVAEGSADLYPRFGPTSEWDTAAAQAVLEAAGGAVIDTEGNPFRYNQKADLLNGHFLAVGDPEVNWTRHLD</sequence>
<feature type="binding site" evidence="10">
    <location>
        <position position="89"/>
    </location>
    <ligand>
        <name>Mg(2+)</name>
        <dbReference type="ChEBI" id="CHEBI:18420"/>
        <label>1</label>
        <note>catalytic</note>
    </ligand>
</feature>
<evidence type="ECO:0000256" key="9">
    <source>
        <dbReference type="HAMAP-Rule" id="MF_02095"/>
    </source>
</evidence>
<dbReference type="GO" id="GO:0000103">
    <property type="term" value="P:sulfate assimilation"/>
    <property type="evidence" value="ECO:0007669"/>
    <property type="project" value="TreeGrafter"/>
</dbReference>
<dbReference type="Gene3D" id="3.40.190.80">
    <property type="match status" value="1"/>
</dbReference>
<feature type="binding site" evidence="9">
    <location>
        <position position="86"/>
    </location>
    <ligand>
        <name>Mg(2+)</name>
        <dbReference type="ChEBI" id="CHEBI:18420"/>
        <label>2</label>
    </ligand>
</feature>
<protein>
    <recommendedName>
        <fullName evidence="9">3'(2'),5'-bisphosphate nucleotidase CysQ</fullName>
        <ecNumber evidence="9">3.1.3.7</ecNumber>
    </recommendedName>
    <alternativeName>
        <fullName evidence="9">3'(2'),5-bisphosphonucleoside 3'(2')-phosphohydrolase</fullName>
    </alternativeName>
    <alternativeName>
        <fullName evidence="9">3'-phosphoadenosine 5'-phosphate phosphatase</fullName>
        <shortName evidence="9">PAP phosphatase</shortName>
    </alternativeName>
</protein>
<dbReference type="GO" id="GO:0050427">
    <property type="term" value="P:3'-phosphoadenosine 5'-phosphosulfate metabolic process"/>
    <property type="evidence" value="ECO:0007669"/>
    <property type="project" value="TreeGrafter"/>
</dbReference>
<name>A0AAP6JH75_9GAMM</name>
<feature type="binding site" evidence="9">
    <location>
        <position position="86"/>
    </location>
    <ligand>
        <name>Mg(2+)</name>
        <dbReference type="ChEBI" id="CHEBI:18420"/>
        <label>1</label>
    </ligand>
</feature>
<dbReference type="GO" id="GO:0046854">
    <property type="term" value="P:phosphatidylinositol phosphate biosynthetic process"/>
    <property type="evidence" value="ECO:0007669"/>
    <property type="project" value="InterPro"/>
</dbReference>
<dbReference type="Proteomes" id="UP001302316">
    <property type="component" value="Unassembled WGS sequence"/>
</dbReference>
<feature type="binding site" evidence="9">
    <location>
        <position position="66"/>
    </location>
    <ligand>
        <name>Mg(2+)</name>
        <dbReference type="ChEBI" id="CHEBI:18420"/>
        <label>1</label>
    </ligand>
</feature>
<reference evidence="11 12" key="1">
    <citation type="submission" date="2023-12" db="EMBL/GenBank/DDBJ databases">
        <title>Whole-genome sequencing of halo(alkali)philic microorganisms from hypersaline lakes.</title>
        <authorList>
            <person name="Sorokin D.Y."/>
            <person name="Merkel A.Y."/>
            <person name="Messina E."/>
            <person name="Yakimov M."/>
        </authorList>
    </citation>
    <scope>NUCLEOTIDE SEQUENCE [LARGE SCALE GENOMIC DNA]</scope>
    <source>
        <strain evidence="11 12">AB-CW1</strain>
    </source>
</reference>
<dbReference type="SUPFAM" id="SSF56655">
    <property type="entry name" value="Carbohydrate phosphatase"/>
    <property type="match status" value="1"/>
</dbReference>
<feature type="binding site" evidence="9">
    <location>
        <begin position="88"/>
        <end position="91"/>
    </location>
    <ligand>
        <name>substrate</name>
    </ligand>
</feature>
<feature type="binding site" evidence="9">
    <location>
        <position position="212"/>
    </location>
    <ligand>
        <name>substrate</name>
    </ligand>
</feature>
<dbReference type="InterPro" id="IPR050725">
    <property type="entry name" value="CysQ/Inositol_MonoPase"/>
</dbReference>
<evidence type="ECO:0000256" key="7">
    <source>
        <dbReference type="ARBA" id="ARBA00022842"/>
    </source>
</evidence>
<feature type="binding site" evidence="10">
    <location>
        <position position="88"/>
    </location>
    <ligand>
        <name>Mg(2+)</name>
        <dbReference type="ChEBI" id="CHEBI:18420"/>
        <label>1</label>
        <note>catalytic</note>
    </ligand>
</feature>
<evidence type="ECO:0000256" key="4">
    <source>
        <dbReference type="ARBA" id="ARBA00022519"/>
    </source>
</evidence>
<dbReference type="GO" id="GO:0005886">
    <property type="term" value="C:plasma membrane"/>
    <property type="evidence" value="ECO:0007669"/>
    <property type="project" value="UniProtKB-SubCell"/>
</dbReference>
<feature type="binding site" evidence="10">
    <location>
        <position position="86"/>
    </location>
    <ligand>
        <name>Mg(2+)</name>
        <dbReference type="ChEBI" id="CHEBI:18420"/>
        <label>1</label>
        <note>catalytic</note>
    </ligand>
</feature>
<dbReference type="PANTHER" id="PTHR43028">
    <property type="entry name" value="3'(2'),5'-BISPHOSPHATE NUCLEOTIDASE 1"/>
    <property type="match status" value="1"/>
</dbReference>
<feature type="binding site" evidence="9">
    <location>
        <position position="88"/>
    </location>
    <ligand>
        <name>Mg(2+)</name>
        <dbReference type="ChEBI" id="CHEBI:18420"/>
        <label>1</label>
    </ligand>
</feature>
<comment type="caution">
    <text evidence="11">The sequence shown here is derived from an EMBL/GenBank/DDBJ whole genome shotgun (WGS) entry which is preliminary data.</text>
</comment>
<dbReference type="Gene3D" id="3.30.540.10">
    <property type="entry name" value="Fructose-1,6-Bisphosphatase, subunit A, domain 1"/>
    <property type="match status" value="1"/>
</dbReference>
<evidence type="ECO:0000256" key="10">
    <source>
        <dbReference type="PIRSR" id="PIRSR600760-2"/>
    </source>
</evidence>
<dbReference type="InterPro" id="IPR006240">
    <property type="entry name" value="CysQ"/>
</dbReference>
<keyword evidence="7 9" id="KW-0460">Magnesium</keyword>
<dbReference type="CDD" id="cd01638">
    <property type="entry name" value="CysQ"/>
    <property type="match status" value="1"/>
</dbReference>
<dbReference type="PANTHER" id="PTHR43028:SF5">
    <property type="entry name" value="3'(2'),5'-BISPHOSPHATE NUCLEOTIDASE 1"/>
    <property type="match status" value="1"/>
</dbReference>
<comment type="function">
    <text evidence="9">Converts adenosine-3',5'-bisphosphate (PAP) to AMP.</text>
</comment>
<comment type="cofactor">
    <cofactor evidence="9 10">
        <name>Mg(2+)</name>
        <dbReference type="ChEBI" id="CHEBI:18420"/>
    </cofactor>
</comment>
<keyword evidence="4 9" id="KW-0997">Cell inner membrane</keyword>
<evidence type="ECO:0000256" key="8">
    <source>
        <dbReference type="ARBA" id="ARBA00023136"/>
    </source>
</evidence>
<feature type="binding site" evidence="9">
    <location>
        <position position="66"/>
    </location>
    <ligand>
        <name>substrate</name>
    </ligand>
</feature>
<keyword evidence="8 9" id="KW-0472">Membrane</keyword>
<keyword evidence="5 9" id="KW-0479">Metal-binding</keyword>
<dbReference type="EC" id="3.1.3.7" evidence="9"/>
<dbReference type="AlphaFoldDB" id="A0AAP6JH75"/>
<dbReference type="InterPro" id="IPR000760">
    <property type="entry name" value="Inositol_monophosphatase-like"/>
</dbReference>
<keyword evidence="3 9" id="KW-1003">Cell membrane</keyword>
<feature type="binding site" evidence="10">
    <location>
        <position position="66"/>
    </location>
    <ligand>
        <name>Mg(2+)</name>
        <dbReference type="ChEBI" id="CHEBI:18420"/>
        <label>1</label>
        <note>catalytic</note>
    </ligand>
</feature>
<comment type="catalytic activity">
    <reaction evidence="1 9">
        <text>adenosine 3',5'-bisphosphate + H2O = AMP + phosphate</text>
        <dbReference type="Rhea" id="RHEA:10040"/>
        <dbReference type="ChEBI" id="CHEBI:15377"/>
        <dbReference type="ChEBI" id="CHEBI:43474"/>
        <dbReference type="ChEBI" id="CHEBI:58343"/>
        <dbReference type="ChEBI" id="CHEBI:456215"/>
        <dbReference type="EC" id="3.1.3.7"/>
    </reaction>
</comment>
<dbReference type="InterPro" id="IPR020550">
    <property type="entry name" value="Inositol_monophosphatase_CS"/>
</dbReference>
<comment type="similarity">
    <text evidence="2 9">Belongs to the inositol monophosphatase superfamily. CysQ family.</text>
</comment>
<dbReference type="PROSITE" id="PS00629">
    <property type="entry name" value="IMP_1"/>
    <property type="match status" value="1"/>
</dbReference>
<evidence type="ECO:0000313" key="11">
    <source>
        <dbReference type="EMBL" id="MEA5446452.1"/>
    </source>
</evidence>
<dbReference type="FunFam" id="3.40.190.80:FF:000005">
    <property type="entry name" value="3'(2'),5'-bisphosphate nucleotidase CysQ"/>
    <property type="match status" value="1"/>
</dbReference>
<dbReference type="HAMAP" id="MF_02095">
    <property type="entry name" value="CysQ"/>
    <property type="match status" value="1"/>
</dbReference>
<keyword evidence="12" id="KW-1185">Reference proteome</keyword>
<evidence type="ECO:0000256" key="6">
    <source>
        <dbReference type="ARBA" id="ARBA00022801"/>
    </source>
</evidence>
<evidence type="ECO:0000313" key="12">
    <source>
        <dbReference type="Proteomes" id="UP001302316"/>
    </source>
</evidence>
<evidence type="ECO:0000256" key="2">
    <source>
        <dbReference type="ARBA" id="ARBA00005289"/>
    </source>
</evidence>
<dbReference type="Pfam" id="PF00459">
    <property type="entry name" value="Inositol_P"/>
    <property type="match status" value="1"/>
</dbReference>
<dbReference type="GO" id="GO:0008441">
    <property type="term" value="F:3'(2'),5'-bisphosphate nucleotidase activity"/>
    <property type="evidence" value="ECO:0007669"/>
    <property type="project" value="UniProtKB-UniRule"/>
</dbReference>
<evidence type="ECO:0000256" key="5">
    <source>
        <dbReference type="ARBA" id="ARBA00022723"/>
    </source>
</evidence>
<dbReference type="NCBIfam" id="TIGR01331">
    <property type="entry name" value="bisphos_cysQ"/>
    <property type="match status" value="1"/>
</dbReference>
<dbReference type="PRINTS" id="PR00377">
    <property type="entry name" value="IMPHPHTASES"/>
</dbReference>
<comment type="subcellular location">
    <subcellularLocation>
        <location evidence="9">Cell inner membrane</location>
        <topology evidence="9">Peripheral membrane protein</topology>
        <orientation evidence="9">Cytoplasmic side</orientation>
    </subcellularLocation>
</comment>